<dbReference type="PANTHER" id="PTHR30037">
    <property type="entry name" value="DNA-3-METHYLADENINE GLYCOSYLASE 1"/>
    <property type="match status" value="1"/>
</dbReference>
<protein>
    <submittedName>
        <fullName evidence="1">DNA-3-methyladenine glycosylase I</fullName>
    </submittedName>
</protein>
<dbReference type="EMBL" id="JAKNCT010000005">
    <property type="protein sequence ID" value="MCG5030795.1"/>
    <property type="molecule type" value="Genomic_DNA"/>
</dbReference>
<comment type="caution">
    <text evidence="1">The sequence shown here is derived from an EMBL/GenBank/DDBJ whole genome shotgun (WGS) entry which is preliminary data.</text>
</comment>
<reference evidence="1 2" key="1">
    <citation type="submission" date="2022-02" db="EMBL/GenBank/DDBJ databases">
        <title>Mesosutterella porci, a novel member of the family Sutterellaceae from pig feces.</title>
        <authorList>
            <person name="Wylensek D."/>
            <person name="Clavel T."/>
        </authorList>
    </citation>
    <scope>NUCLEOTIDE SEQUENCE [LARGE SCALE GENOMIC DNA]</scope>
    <source>
        <strain evidence="2">oilRF-744-wt-GAM-9</strain>
    </source>
</reference>
<accession>A0ABS9MRC7</accession>
<proteinExistence type="predicted"/>
<dbReference type="RefSeq" id="WP_237978451.1">
    <property type="nucleotide sequence ID" value="NZ_JAKNCT010000005.1"/>
</dbReference>
<gene>
    <name evidence="1" type="ORF">MAF45_04960</name>
</gene>
<evidence type="ECO:0000313" key="2">
    <source>
        <dbReference type="Proteomes" id="UP001297600"/>
    </source>
</evidence>
<dbReference type="Gene3D" id="1.10.340.30">
    <property type="entry name" value="Hypothetical protein, domain 2"/>
    <property type="match status" value="1"/>
</dbReference>
<dbReference type="Proteomes" id="UP001297600">
    <property type="component" value="Unassembled WGS sequence"/>
</dbReference>
<dbReference type="InterPro" id="IPR011257">
    <property type="entry name" value="DNA_glycosylase"/>
</dbReference>
<dbReference type="InterPro" id="IPR005019">
    <property type="entry name" value="Adenine_glyco"/>
</dbReference>
<organism evidence="1 2">
    <name type="scientific">Mesosutterella porci</name>
    <dbReference type="NCBI Taxonomy" id="2915351"/>
    <lineage>
        <taxon>Bacteria</taxon>
        <taxon>Pseudomonadati</taxon>
        <taxon>Pseudomonadota</taxon>
        <taxon>Betaproteobacteria</taxon>
        <taxon>Burkholderiales</taxon>
        <taxon>Sutterellaceae</taxon>
        <taxon>Mesosutterella</taxon>
    </lineage>
</organism>
<dbReference type="Pfam" id="PF03352">
    <property type="entry name" value="Adenine_glyco"/>
    <property type="match status" value="1"/>
</dbReference>
<dbReference type="SUPFAM" id="SSF48150">
    <property type="entry name" value="DNA-glycosylase"/>
    <property type="match status" value="1"/>
</dbReference>
<sequence length="200" mass="22856">MDPIAKPRCGWARGSELMVRYHDEEWGVPRADDRGQFEFLVLESAQAGLSWSTILSRREGYRQCFAGFDPVRVAAFTEADVARLMADRRIIRNRLKIESAVANARAFLEVAARHGSFSRWIWGYVDGRPLEHEIASDDLLPPNSPLSDRLARDMKKLGFRFLGTTILYSHLQATGLVNDHILSCFRHEEVRALGEKLKWN</sequence>
<dbReference type="InterPro" id="IPR052891">
    <property type="entry name" value="DNA-3mA_glycosylase"/>
</dbReference>
<keyword evidence="2" id="KW-1185">Reference proteome</keyword>
<name>A0ABS9MRC7_9BURK</name>
<dbReference type="PANTHER" id="PTHR30037:SF4">
    <property type="entry name" value="DNA-3-METHYLADENINE GLYCOSYLASE I"/>
    <property type="match status" value="1"/>
</dbReference>
<evidence type="ECO:0000313" key="1">
    <source>
        <dbReference type="EMBL" id="MCG5030795.1"/>
    </source>
</evidence>